<name>A0AA49GEC5_9BACT</name>
<evidence type="ECO:0000256" key="6">
    <source>
        <dbReference type="ARBA" id="ARBA00022692"/>
    </source>
</evidence>
<keyword evidence="9 14" id="KW-0472">Membrane</keyword>
<feature type="transmembrane region" description="Helical" evidence="14">
    <location>
        <begin position="82"/>
        <end position="100"/>
    </location>
</feature>
<feature type="transmembrane region" description="Helical" evidence="14">
    <location>
        <begin position="106"/>
        <end position="128"/>
    </location>
</feature>
<sequence>MGVLEAIILGIIQGLSEFLPISSSGHLEIGAVLLNAHTSESLLFSVLVHAATALSTIIVFRKDIGNIFQDLFKFKWNESYDFVSKIVLSMIPIGIIGVFFEDQVESFFTGNLLLVGSMLLVTAVLLAFTETVKSKEGGNVNYWQALVIGIAQSIAILPGISRSGATIATALLIGVNKEKAARFSFLMVLVPILGASFLKVLDYLEQPAVESQTSSLALLLGFLMAFLAGLFACKAMIKIVKEGKLLYFAIYCAIIGSIAIISQLI</sequence>
<feature type="transmembrane region" description="Helical" evidence="14">
    <location>
        <begin position="245"/>
        <end position="264"/>
    </location>
</feature>
<keyword evidence="14" id="KW-0133">Cell shape</keyword>
<evidence type="ECO:0000256" key="14">
    <source>
        <dbReference type="HAMAP-Rule" id="MF_01006"/>
    </source>
</evidence>
<evidence type="ECO:0000256" key="3">
    <source>
        <dbReference type="ARBA" id="ARBA00012374"/>
    </source>
</evidence>
<dbReference type="PANTHER" id="PTHR30622:SF2">
    <property type="entry name" value="UNDECAPRENYL-DIPHOSPHATASE"/>
    <property type="match status" value="1"/>
</dbReference>
<keyword evidence="14" id="KW-0961">Cell wall biogenesis/degradation</keyword>
<accession>A0AA49GEC5</accession>
<evidence type="ECO:0000256" key="7">
    <source>
        <dbReference type="ARBA" id="ARBA00022801"/>
    </source>
</evidence>
<feature type="transmembrane region" description="Helical" evidence="14">
    <location>
        <begin position="42"/>
        <end position="61"/>
    </location>
</feature>
<dbReference type="RefSeq" id="WP_322346414.1">
    <property type="nucleotide sequence ID" value="NZ_CP129968.2"/>
</dbReference>
<dbReference type="KEGG" id="marp:QYS47_23485"/>
<evidence type="ECO:0000256" key="4">
    <source>
        <dbReference type="ARBA" id="ARBA00021581"/>
    </source>
</evidence>
<evidence type="ECO:0000256" key="10">
    <source>
        <dbReference type="ARBA" id="ARBA00023251"/>
    </source>
</evidence>
<dbReference type="AlphaFoldDB" id="A0AA49GEC5"/>
<dbReference type="EC" id="3.6.1.27" evidence="3 14"/>
<dbReference type="GO" id="GO:0008360">
    <property type="term" value="P:regulation of cell shape"/>
    <property type="evidence" value="ECO:0007669"/>
    <property type="project" value="UniProtKB-KW"/>
</dbReference>
<comment type="similarity">
    <text evidence="2 14">Belongs to the UppP family.</text>
</comment>
<keyword evidence="7 14" id="KW-0378">Hydrolase</keyword>
<dbReference type="HAMAP" id="MF_01006">
    <property type="entry name" value="Undec_diphosphatase"/>
    <property type="match status" value="1"/>
</dbReference>
<evidence type="ECO:0000256" key="12">
    <source>
        <dbReference type="ARBA" id="ARBA00032932"/>
    </source>
</evidence>
<keyword evidence="14" id="KW-0573">Peptidoglycan synthesis</keyword>
<feature type="transmembrane region" description="Helical" evidence="14">
    <location>
        <begin position="183"/>
        <end position="201"/>
    </location>
</feature>
<feature type="transmembrane region" description="Helical" evidence="14">
    <location>
        <begin position="213"/>
        <end position="233"/>
    </location>
</feature>
<dbReference type="InterPro" id="IPR003824">
    <property type="entry name" value="UppP"/>
</dbReference>
<evidence type="ECO:0000256" key="5">
    <source>
        <dbReference type="ARBA" id="ARBA00022475"/>
    </source>
</evidence>
<evidence type="ECO:0000256" key="1">
    <source>
        <dbReference type="ARBA" id="ARBA00004651"/>
    </source>
</evidence>
<organism evidence="15">
    <name type="scientific">Marivirga arenosa</name>
    <dbReference type="NCBI Taxonomy" id="3059076"/>
    <lineage>
        <taxon>Bacteria</taxon>
        <taxon>Pseudomonadati</taxon>
        <taxon>Bacteroidota</taxon>
        <taxon>Cytophagia</taxon>
        <taxon>Cytophagales</taxon>
        <taxon>Marivirgaceae</taxon>
        <taxon>Marivirga</taxon>
    </lineage>
</organism>
<evidence type="ECO:0000313" key="15">
    <source>
        <dbReference type="EMBL" id="WKK80132.2"/>
    </source>
</evidence>
<comment type="miscellaneous">
    <text evidence="14">Bacitracin is thought to be involved in the inhibition of peptidoglycan synthesis by sequestering undecaprenyl diphosphate, thereby reducing the pool of lipid carrier available.</text>
</comment>
<evidence type="ECO:0000256" key="8">
    <source>
        <dbReference type="ARBA" id="ARBA00022989"/>
    </source>
</evidence>
<protein>
    <recommendedName>
        <fullName evidence="4 14">Undecaprenyl-diphosphatase</fullName>
        <ecNumber evidence="3 14">3.6.1.27</ecNumber>
    </recommendedName>
    <alternativeName>
        <fullName evidence="12 14">Bacitracin resistance protein</fullName>
    </alternativeName>
    <alternativeName>
        <fullName evidence="11 14">Undecaprenyl pyrophosphate phosphatase</fullName>
    </alternativeName>
</protein>
<comment type="subcellular location">
    <subcellularLocation>
        <location evidence="1 14">Cell membrane</location>
        <topology evidence="1 14">Multi-pass membrane protein</topology>
    </subcellularLocation>
</comment>
<evidence type="ECO:0000256" key="13">
    <source>
        <dbReference type="ARBA" id="ARBA00047594"/>
    </source>
</evidence>
<comment type="catalytic activity">
    <reaction evidence="13 14">
        <text>di-trans,octa-cis-undecaprenyl diphosphate + H2O = di-trans,octa-cis-undecaprenyl phosphate + phosphate + H(+)</text>
        <dbReference type="Rhea" id="RHEA:28094"/>
        <dbReference type="ChEBI" id="CHEBI:15377"/>
        <dbReference type="ChEBI" id="CHEBI:15378"/>
        <dbReference type="ChEBI" id="CHEBI:43474"/>
        <dbReference type="ChEBI" id="CHEBI:58405"/>
        <dbReference type="ChEBI" id="CHEBI:60392"/>
        <dbReference type="EC" id="3.6.1.27"/>
    </reaction>
</comment>
<evidence type="ECO:0000256" key="9">
    <source>
        <dbReference type="ARBA" id="ARBA00023136"/>
    </source>
</evidence>
<evidence type="ECO:0000256" key="11">
    <source>
        <dbReference type="ARBA" id="ARBA00032707"/>
    </source>
</evidence>
<keyword evidence="8 14" id="KW-1133">Transmembrane helix</keyword>
<keyword evidence="5 14" id="KW-1003">Cell membrane</keyword>
<keyword evidence="10 14" id="KW-0046">Antibiotic resistance</keyword>
<comment type="function">
    <text evidence="14">Catalyzes the dephosphorylation of undecaprenyl diphosphate (UPP). Confers resistance to bacitracin.</text>
</comment>
<dbReference type="EMBL" id="CP129968">
    <property type="protein sequence ID" value="WKK80132.2"/>
    <property type="molecule type" value="Genomic_DNA"/>
</dbReference>
<gene>
    <name evidence="14" type="primary">uppP</name>
    <name evidence="15" type="ORF">QYS47_23485</name>
</gene>
<dbReference type="Proteomes" id="UP001232019">
    <property type="component" value="Chromosome"/>
</dbReference>
<dbReference type="GO" id="GO:0071555">
    <property type="term" value="P:cell wall organization"/>
    <property type="evidence" value="ECO:0007669"/>
    <property type="project" value="UniProtKB-KW"/>
</dbReference>
<dbReference type="Pfam" id="PF02673">
    <property type="entry name" value="BacA"/>
    <property type="match status" value="1"/>
</dbReference>
<keyword evidence="6 14" id="KW-0812">Transmembrane</keyword>
<reference evidence="15" key="1">
    <citation type="submission" date="2023-08" db="EMBL/GenBank/DDBJ databases">
        <title>Comparative genomics and taxonomic characterization of three novel marine species of genus Marivirga.</title>
        <authorList>
            <person name="Muhammad N."/>
            <person name="Kim S.-G."/>
        </authorList>
    </citation>
    <scope>NUCLEOTIDE SEQUENCE</scope>
    <source>
        <strain evidence="15">BKB1-2</strain>
    </source>
</reference>
<proteinExistence type="inferred from homology"/>
<dbReference type="GO" id="GO:0009252">
    <property type="term" value="P:peptidoglycan biosynthetic process"/>
    <property type="evidence" value="ECO:0007669"/>
    <property type="project" value="UniProtKB-KW"/>
</dbReference>
<dbReference type="GO" id="GO:0005886">
    <property type="term" value="C:plasma membrane"/>
    <property type="evidence" value="ECO:0007669"/>
    <property type="project" value="UniProtKB-SubCell"/>
</dbReference>
<evidence type="ECO:0000256" key="2">
    <source>
        <dbReference type="ARBA" id="ARBA00010621"/>
    </source>
</evidence>
<dbReference type="GO" id="GO:0050380">
    <property type="term" value="F:undecaprenyl-diphosphatase activity"/>
    <property type="evidence" value="ECO:0007669"/>
    <property type="project" value="UniProtKB-UniRule"/>
</dbReference>
<dbReference type="GO" id="GO:0046677">
    <property type="term" value="P:response to antibiotic"/>
    <property type="evidence" value="ECO:0007669"/>
    <property type="project" value="UniProtKB-UniRule"/>
</dbReference>
<dbReference type="PANTHER" id="PTHR30622">
    <property type="entry name" value="UNDECAPRENYL-DIPHOSPHATASE"/>
    <property type="match status" value="1"/>
</dbReference>